<keyword evidence="2" id="KW-0808">Transferase</keyword>
<name>I6ZUH3_PHACH</name>
<dbReference type="BRENDA" id="2.5.1.18">
    <property type="organism ID" value="1380"/>
</dbReference>
<dbReference type="Gene3D" id="3.40.30.10">
    <property type="entry name" value="Glutaredoxin"/>
    <property type="match status" value="1"/>
</dbReference>
<sequence>MAQPIVFYDIPSNERIKHSPWSPNTWKIRYALNYKGLKYKTEWVEYPDIAGVVQKLGGKPTEKTPDGRDHYTLPVIYDPNTKKVVEDSAAIAKYLDETYPDTPKLFPAGTDAFQAAFLDFAWPVLGFPVFMLVILDTANSLLPRSHDYFRSTREQKFGKKLEELATEEEWAKVEAGLAKLKGYLDANGKGNDLLLMGAQGGITYSDIQIASFFVWAKIIWGEGSEKWKRLISLHDGKWAQFYAQFTKFEQVDV</sequence>
<dbReference type="OMA" id="PWRFTEK"/>
<dbReference type="AlphaFoldDB" id="I6ZUH3"/>
<dbReference type="InterPro" id="IPR036249">
    <property type="entry name" value="Thioredoxin-like_sf"/>
</dbReference>
<dbReference type="PDB" id="4F03">
    <property type="method" value="X-ray"/>
    <property type="resolution" value="1.80 A"/>
    <property type="chains" value="A/B/C/D=1-253"/>
</dbReference>
<dbReference type="PROSITE" id="PS50404">
    <property type="entry name" value="GST_NTER"/>
    <property type="match status" value="1"/>
</dbReference>
<dbReference type="Gene3D" id="1.20.1050.10">
    <property type="match status" value="1"/>
</dbReference>
<dbReference type="PDBsum" id="4G19"/>
<evidence type="ECO:0007829" key="6">
    <source>
        <dbReference type="PDB" id="4G19"/>
    </source>
</evidence>
<evidence type="ECO:0000313" key="2">
    <source>
        <dbReference type="EMBL" id="AFN88462.1"/>
    </source>
</evidence>
<feature type="domain" description="GST N-terminal" evidence="1">
    <location>
        <begin position="12"/>
        <end position="103"/>
    </location>
</feature>
<evidence type="ECO:0000313" key="3">
    <source>
        <dbReference type="PDB" id="4F03"/>
    </source>
</evidence>
<dbReference type="PDBsum" id="4F03"/>
<dbReference type="InterPro" id="IPR054416">
    <property type="entry name" value="GST_UstS-like_C"/>
</dbReference>
<dbReference type="Pfam" id="PF22041">
    <property type="entry name" value="GST_C_7"/>
    <property type="match status" value="1"/>
</dbReference>
<evidence type="ECO:0000313" key="4">
    <source>
        <dbReference type="PDB" id="4G19"/>
    </source>
</evidence>
<feature type="binding site" evidence="6">
    <location>
        <position position="88"/>
    </location>
    <ligand>
        <name>glutathione</name>
        <dbReference type="ChEBI" id="CHEBI:57925"/>
    </ligand>
</feature>
<dbReference type="SMR" id="I6ZUH3"/>
<proteinExistence type="evidence at protein level"/>
<dbReference type="VEuPathDB" id="FungiDB:AGR57_8516"/>
<feature type="binding site" evidence="6">
    <location>
        <position position="148"/>
    </location>
    <ligand>
        <name>glutathione</name>
        <dbReference type="ChEBI" id="CHEBI:57925"/>
    </ligand>
</feature>
<dbReference type="SUPFAM" id="SSF52833">
    <property type="entry name" value="Thioredoxin-like"/>
    <property type="match status" value="1"/>
</dbReference>
<dbReference type="GO" id="GO:0016740">
    <property type="term" value="F:transferase activity"/>
    <property type="evidence" value="ECO:0007669"/>
    <property type="project" value="UniProtKB-KW"/>
</dbReference>
<dbReference type="PDB" id="4G19">
    <property type="method" value="X-ray"/>
    <property type="resolution" value="2.00 A"/>
    <property type="chains" value="A/B/C/D=1-253"/>
</dbReference>
<organism evidence="2">
    <name type="scientific">Phanerodontia chrysosporium</name>
    <name type="common">White-rot fungus</name>
    <name type="synonym">Sporotrichum pruinosum</name>
    <dbReference type="NCBI Taxonomy" id="2822231"/>
    <lineage>
        <taxon>Eukaryota</taxon>
        <taxon>Fungi</taxon>
        <taxon>Dikarya</taxon>
        <taxon>Basidiomycota</taxon>
        <taxon>Agaricomycotina</taxon>
        <taxon>Agaricomycetes</taxon>
        <taxon>Polyporales</taxon>
        <taxon>Phanerochaetaceae</taxon>
        <taxon>Phanerodontia</taxon>
    </lineage>
</organism>
<keyword evidence="5 6" id="KW-0002">3D-structure</keyword>
<dbReference type="Pfam" id="PF13409">
    <property type="entry name" value="GST_N_2"/>
    <property type="match status" value="1"/>
</dbReference>
<feature type="binding site" evidence="6">
    <location>
        <position position="153"/>
    </location>
    <ligand>
        <name>glutathione</name>
        <dbReference type="ChEBI" id="CHEBI:57925"/>
    </ligand>
</feature>
<dbReference type="EMBL" id="JQ974949">
    <property type="protein sequence ID" value="AFN88462.1"/>
    <property type="molecule type" value="mRNA"/>
</dbReference>
<feature type="binding site" evidence="6">
    <location>
        <position position="24"/>
    </location>
    <ligand>
        <name>glutathione</name>
        <dbReference type="ChEBI" id="CHEBI:57925"/>
    </ligand>
</feature>
<protein>
    <submittedName>
        <fullName evidence="2 3 4">Glutathione transferase</fullName>
    </submittedName>
</protein>
<reference evidence="2 5" key="1">
    <citation type="journal article" date="2012" name="J. Biol. Chem.">
        <title>Characterization of a Phanerochaete chrysosporium glutathione transferase reveals a novel structural and functional class with ligandin properties.</title>
        <authorList>
            <person name="Mathieu Y."/>
            <person name="Prosper P."/>
            <person name="Buee M."/>
            <person name="Dumarcay S."/>
            <person name="Favier F."/>
            <person name="Gelhaye E."/>
            <person name="Gerardin P."/>
            <person name="Harvengt L."/>
            <person name="Jacquot J.P."/>
            <person name="Lamant T."/>
            <person name="Meux E."/>
            <person name="Mathiot S."/>
            <person name="Didierjean C."/>
            <person name="Morel M."/>
        </authorList>
    </citation>
    <scope>NUCLEOTIDE SEQUENCE</scope>
    <source>
        <strain evidence="2">RP78</strain>
    </source>
</reference>
<feature type="binding site" evidence="6">
    <location>
        <position position="73"/>
    </location>
    <ligand>
        <name>glutathione</name>
        <dbReference type="ChEBI" id="CHEBI:57925"/>
    </ligand>
</feature>
<evidence type="ECO:0007829" key="5">
    <source>
        <dbReference type="PDB" id="4F03"/>
    </source>
</evidence>
<accession>I6ZUH3</accession>
<evidence type="ECO:0000259" key="1">
    <source>
        <dbReference type="PROSITE" id="PS50404"/>
    </source>
</evidence>
<dbReference type="InterPro" id="IPR004045">
    <property type="entry name" value="Glutathione_S-Trfase_N"/>
</dbReference>